<dbReference type="InterPro" id="IPR015991">
    <property type="entry name" value="TatD/YcfH-like"/>
</dbReference>
<name>A0A0G0UNW9_9BACT</name>
<dbReference type="InterPro" id="IPR032466">
    <property type="entry name" value="Metal_Hydrolase"/>
</dbReference>
<dbReference type="NCBIfam" id="TIGR00010">
    <property type="entry name" value="YchF/TatD family DNA exonuclease"/>
    <property type="match status" value="1"/>
</dbReference>
<dbReference type="FunFam" id="3.20.20.140:FF:000005">
    <property type="entry name" value="TatD family hydrolase"/>
    <property type="match status" value="1"/>
</dbReference>
<dbReference type="EMBL" id="LCAK01000001">
    <property type="protein sequence ID" value="KKR89171.1"/>
    <property type="molecule type" value="Genomic_DNA"/>
</dbReference>
<reference evidence="4 5" key="1">
    <citation type="journal article" date="2015" name="Nature">
        <title>rRNA introns, odd ribosomes, and small enigmatic genomes across a large radiation of phyla.</title>
        <authorList>
            <person name="Brown C.T."/>
            <person name="Hug L.A."/>
            <person name="Thomas B.C."/>
            <person name="Sharon I."/>
            <person name="Castelle C.J."/>
            <person name="Singh A."/>
            <person name="Wilkins M.J."/>
            <person name="Williams K.H."/>
            <person name="Banfield J.F."/>
        </authorList>
    </citation>
    <scope>NUCLEOTIDE SEQUENCE [LARGE SCALE GENOMIC DNA]</scope>
</reference>
<feature type="binding site" evidence="3">
    <location>
        <position position="8"/>
    </location>
    <ligand>
        <name>a divalent metal cation</name>
        <dbReference type="ChEBI" id="CHEBI:60240"/>
        <label>1</label>
    </ligand>
</feature>
<dbReference type="InterPro" id="IPR018228">
    <property type="entry name" value="DNase_TatD-rel_CS"/>
</dbReference>
<dbReference type="GO" id="GO:0016788">
    <property type="term" value="F:hydrolase activity, acting on ester bonds"/>
    <property type="evidence" value="ECO:0007669"/>
    <property type="project" value="InterPro"/>
</dbReference>
<dbReference type="Gene3D" id="3.20.20.140">
    <property type="entry name" value="Metal-dependent hydrolases"/>
    <property type="match status" value="1"/>
</dbReference>
<feature type="binding site" evidence="3">
    <location>
        <position position="147"/>
    </location>
    <ligand>
        <name>a divalent metal cation</name>
        <dbReference type="ChEBI" id="CHEBI:60240"/>
        <label>2</label>
    </ligand>
</feature>
<protein>
    <submittedName>
        <fullName evidence="4">Metal-dependent DNase</fullName>
    </submittedName>
</protein>
<dbReference type="Pfam" id="PF01026">
    <property type="entry name" value="TatD_DNase"/>
    <property type="match status" value="1"/>
</dbReference>
<comment type="caution">
    <text evidence="4">The sequence shown here is derived from an EMBL/GenBank/DDBJ whole genome shotgun (WGS) entry which is preliminary data.</text>
</comment>
<proteinExistence type="predicted"/>
<evidence type="ECO:0000256" key="3">
    <source>
        <dbReference type="PIRSR" id="PIRSR005902-1"/>
    </source>
</evidence>
<dbReference type="PANTHER" id="PTHR46124">
    <property type="entry name" value="D-AMINOACYL-TRNA DEACYLASE"/>
    <property type="match status" value="1"/>
</dbReference>
<dbReference type="PROSITE" id="PS01090">
    <property type="entry name" value="TATD_2"/>
    <property type="match status" value="1"/>
</dbReference>
<organism evidence="4 5">
    <name type="scientific">Candidatus Wolfebacteria bacterium GW2011_GWB1_41_12</name>
    <dbReference type="NCBI Taxonomy" id="1619006"/>
    <lineage>
        <taxon>Bacteria</taxon>
        <taxon>Candidatus Wolfeibacteriota</taxon>
    </lineage>
</organism>
<dbReference type="PIRSF" id="PIRSF005902">
    <property type="entry name" value="DNase_TatD"/>
    <property type="match status" value="1"/>
</dbReference>
<dbReference type="SUPFAM" id="SSF51556">
    <property type="entry name" value="Metallo-dependent hydrolases"/>
    <property type="match status" value="1"/>
</dbReference>
<keyword evidence="2" id="KW-0378">Hydrolase</keyword>
<dbReference type="Proteomes" id="UP000033918">
    <property type="component" value="Unassembled WGS sequence"/>
</dbReference>
<keyword evidence="1 3" id="KW-0479">Metal-binding</keyword>
<feature type="binding site" evidence="3">
    <location>
        <position position="172"/>
    </location>
    <ligand>
        <name>a divalent metal cation</name>
        <dbReference type="ChEBI" id="CHEBI:60240"/>
        <label>2</label>
    </ligand>
</feature>
<dbReference type="PATRIC" id="fig|1619006.3.peg.77"/>
<gene>
    <name evidence="4" type="ORF">UU38_C0001G0073</name>
</gene>
<dbReference type="PROSITE" id="PS01137">
    <property type="entry name" value="TATD_1"/>
    <property type="match status" value="1"/>
</dbReference>
<feature type="binding site" evidence="3">
    <location>
        <position position="220"/>
    </location>
    <ligand>
        <name>a divalent metal cation</name>
        <dbReference type="ChEBI" id="CHEBI:60240"/>
        <label>1</label>
    </ligand>
</feature>
<dbReference type="PANTHER" id="PTHR46124:SF2">
    <property type="entry name" value="D-AMINOACYL-TRNA DEACYLASE"/>
    <property type="match status" value="1"/>
</dbReference>
<dbReference type="InterPro" id="IPR001130">
    <property type="entry name" value="TatD-like"/>
</dbReference>
<dbReference type="GO" id="GO:0004536">
    <property type="term" value="F:DNA nuclease activity"/>
    <property type="evidence" value="ECO:0007669"/>
    <property type="project" value="InterPro"/>
</dbReference>
<accession>A0A0G0UNW9</accession>
<evidence type="ECO:0000256" key="1">
    <source>
        <dbReference type="ARBA" id="ARBA00022723"/>
    </source>
</evidence>
<feature type="binding site" evidence="3">
    <location>
        <position position="6"/>
    </location>
    <ligand>
        <name>a divalent metal cation</name>
        <dbReference type="ChEBI" id="CHEBI:60240"/>
        <label>1</label>
    </ligand>
</feature>
<dbReference type="GO" id="GO:0046872">
    <property type="term" value="F:metal ion binding"/>
    <property type="evidence" value="ECO:0007669"/>
    <property type="project" value="UniProtKB-KW"/>
</dbReference>
<dbReference type="AlphaFoldDB" id="A0A0G0UNW9"/>
<evidence type="ECO:0000313" key="5">
    <source>
        <dbReference type="Proteomes" id="UP000033918"/>
    </source>
</evidence>
<evidence type="ECO:0000313" key="4">
    <source>
        <dbReference type="EMBL" id="KKR89171.1"/>
    </source>
</evidence>
<feature type="binding site" evidence="3">
    <location>
        <position position="109"/>
    </location>
    <ligand>
        <name>a divalent metal cation</name>
        <dbReference type="ChEBI" id="CHEBI:60240"/>
        <label>1</label>
    </ligand>
</feature>
<evidence type="ECO:0000256" key="2">
    <source>
        <dbReference type="ARBA" id="ARBA00022801"/>
    </source>
</evidence>
<sequence length="271" mass="31019">MLFDAHTHVNFNAFKNDWREVIDKALKNNIWLVNVGSQSTTSKRAVEIAQNYEKGVYAAVGLHPAHLFETEVDRLEAGEKIQYKTRGEDFDKNYYLELAKNEKVVAIGECGLDYYRIKDEKSKIKQKEVFIKHIKLANEIDKPLMIHCRQAFDDSIEILKSEVQNLKPGVIHFFTGTLDDAKKLLAMGFYFTFGGLITFNRDFDEIIRYIPLEKILLETDAPYVAPASYRGQRNEPAHIIETAKKLAEIKGLSLEKISEQTVKNSLLAFGL</sequence>
<dbReference type="CDD" id="cd01310">
    <property type="entry name" value="TatD_DNAse"/>
    <property type="match status" value="1"/>
</dbReference>